<comment type="caution">
    <text evidence="3">The sequence shown here is derived from an EMBL/GenBank/DDBJ whole genome shotgun (WGS) entry which is preliminary data.</text>
</comment>
<feature type="compositionally biased region" description="Polar residues" evidence="1">
    <location>
        <begin position="281"/>
        <end position="295"/>
    </location>
</feature>
<feature type="region of interest" description="Disordered" evidence="1">
    <location>
        <begin position="1"/>
        <end position="30"/>
    </location>
</feature>
<keyword evidence="4" id="KW-1185">Reference proteome</keyword>
<organism evidence="3 4">
    <name type="scientific">Eleusine coracana subsp. coracana</name>
    <dbReference type="NCBI Taxonomy" id="191504"/>
    <lineage>
        <taxon>Eukaryota</taxon>
        <taxon>Viridiplantae</taxon>
        <taxon>Streptophyta</taxon>
        <taxon>Embryophyta</taxon>
        <taxon>Tracheophyta</taxon>
        <taxon>Spermatophyta</taxon>
        <taxon>Magnoliopsida</taxon>
        <taxon>Liliopsida</taxon>
        <taxon>Poales</taxon>
        <taxon>Poaceae</taxon>
        <taxon>PACMAD clade</taxon>
        <taxon>Chloridoideae</taxon>
        <taxon>Cynodonteae</taxon>
        <taxon>Eleusininae</taxon>
        <taxon>Eleusine</taxon>
    </lineage>
</organism>
<evidence type="ECO:0000313" key="3">
    <source>
        <dbReference type="EMBL" id="GJM87989.1"/>
    </source>
</evidence>
<evidence type="ECO:0000256" key="1">
    <source>
        <dbReference type="SAM" id="MobiDB-lite"/>
    </source>
</evidence>
<dbReference type="Pfam" id="PF12776">
    <property type="entry name" value="Myb_DNA-bind_3"/>
    <property type="match status" value="1"/>
</dbReference>
<protein>
    <recommendedName>
        <fullName evidence="2">Myb/SANT-like domain-containing protein</fullName>
    </recommendedName>
</protein>
<dbReference type="PANTHER" id="PTHR47851">
    <property type="entry name" value="OS06G0588700 PROTEIN-RELATED"/>
    <property type="match status" value="1"/>
</dbReference>
<evidence type="ECO:0000259" key="2">
    <source>
        <dbReference type="Pfam" id="PF12776"/>
    </source>
</evidence>
<proteinExistence type="predicted"/>
<name>A0AAV5BNK5_ELECO</name>
<feature type="region of interest" description="Disordered" evidence="1">
    <location>
        <begin position="281"/>
        <end position="305"/>
    </location>
</feature>
<accession>A0AAV5BNK5</accession>
<gene>
    <name evidence="3" type="primary">ga04001</name>
    <name evidence="3" type="ORF">PR202_ga04001</name>
</gene>
<dbReference type="EMBL" id="BQKI01000002">
    <property type="protein sequence ID" value="GJM87989.1"/>
    <property type="molecule type" value="Genomic_DNA"/>
</dbReference>
<reference evidence="3" key="2">
    <citation type="submission" date="2021-12" db="EMBL/GenBank/DDBJ databases">
        <title>Resequencing data analysis of finger millet.</title>
        <authorList>
            <person name="Hatakeyama M."/>
            <person name="Aluri S."/>
            <person name="Balachadran M.T."/>
            <person name="Sivarajan S.R."/>
            <person name="Poveda L."/>
            <person name="Shimizu-Inatsugi R."/>
            <person name="Schlapbach R."/>
            <person name="Sreeman S.M."/>
            <person name="Shimizu K.K."/>
        </authorList>
    </citation>
    <scope>NUCLEOTIDE SEQUENCE</scope>
</reference>
<reference evidence="3" key="1">
    <citation type="journal article" date="2018" name="DNA Res.">
        <title>Multiple hybrid de novo genome assembly of finger millet, an orphan allotetraploid crop.</title>
        <authorList>
            <person name="Hatakeyama M."/>
            <person name="Aluri S."/>
            <person name="Balachadran M.T."/>
            <person name="Sivarajan S.R."/>
            <person name="Patrignani A."/>
            <person name="Gruter S."/>
            <person name="Poveda L."/>
            <person name="Shimizu-Inatsugi R."/>
            <person name="Baeten J."/>
            <person name="Francoijs K.J."/>
            <person name="Nataraja K.N."/>
            <person name="Reddy Y.A.N."/>
            <person name="Phadnis S."/>
            <person name="Ravikumar R.L."/>
            <person name="Schlapbach R."/>
            <person name="Sreeman S.M."/>
            <person name="Shimizu K.K."/>
        </authorList>
    </citation>
    <scope>NUCLEOTIDE SEQUENCE</scope>
</reference>
<evidence type="ECO:0000313" key="4">
    <source>
        <dbReference type="Proteomes" id="UP001054889"/>
    </source>
</evidence>
<dbReference type="PANTHER" id="PTHR47851:SF1">
    <property type="entry name" value="OS06G0588700 PROTEIN"/>
    <property type="match status" value="1"/>
</dbReference>
<dbReference type="Proteomes" id="UP001054889">
    <property type="component" value="Unassembled WGS sequence"/>
</dbReference>
<dbReference type="AlphaFoldDB" id="A0AAV5BNK5"/>
<feature type="domain" description="Myb/SANT-like" evidence="2">
    <location>
        <begin position="203"/>
        <end position="242"/>
    </location>
</feature>
<dbReference type="InterPro" id="IPR024752">
    <property type="entry name" value="Myb/SANT-like_dom"/>
</dbReference>
<sequence>MEATPSDEVSPVMGSIAGPAPSATTSSGPYSGSWVAIPRPWTTASSTTCPFDGVSSGMGARSCHGVPAPPASSDSAWTTPFGLLLGFPSSSSHGVFPRPFLGTPGLGTTRLQDWFVAAATGALGPYWMSADPTVPAMFTGASTSATVGGSTTGRGCAIAATQNHAIGGSSAQRTGGQAWRPLVPTTTASATAATEVEVDIDLTTNTRLKSDYAIWKKLSKQTGLGWDENDNNIVMPNEWWKKMSNVIKGLARFKDKGLQHEDKLAVMFSDLLNTGEDHWSASSGVAPSCETSSGINLDEDSDDDC</sequence>